<dbReference type="Gene3D" id="3.30.505.10">
    <property type="entry name" value="SH2 domain"/>
    <property type="match status" value="1"/>
</dbReference>
<proteinExistence type="predicted"/>
<dbReference type="Proteomes" id="UP000092124">
    <property type="component" value="Unassembled WGS sequence"/>
</dbReference>
<evidence type="ECO:0008006" key="7">
    <source>
        <dbReference type="Google" id="ProtNLM"/>
    </source>
</evidence>
<dbReference type="OrthoDB" id="10053436at2759"/>
<evidence type="ECO:0000313" key="5">
    <source>
        <dbReference type="EMBL" id="OBS82822.1"/>
    </source>
</evidence>
<accession>A0A1A6HYM2</accession>
<keyword evidence="1" id="KW-0399">Innate immunity</keyword>
<dbReference type="CDD" id="cd10342">
    <property type="entry name" value="SH2_SAP1"/>
    <property type="match status" value="1"/>
</dbReference>
<keyword evidence="6" id="KW-1185">Reference proteome</keyword>
<dbReference type="GO" id="GO:0045087">
    <property type="term" value="P:innate immune response"/>
    <property type="evidence" value="ECO:0007669"/>
    <property type="project" value="UniProtKB-KW"/>
</dbReference>
<dbReference type="GO" id="GO:0009966">
    <property type="term" value="P:regulation of signal transduction"/>
    <property type="evidence" value="ECO:0007669"/>
    <property type="project" value="TreeGrafter"/>
</dbReference>
<reference evidence="5 6" key="1">
    <citation type="submission" date="2016-06" db="EMBL/GenBank/DDBJ databases">
        <title>The Draft Genome Sequence and Annotation of the Desert Woodrat Neotoma lepida.</title>
        <authorList>
            <person name="Campbell M."/>
            <person name="Oakeson K.F."/>
            <person name="Yandell M."/>
            <person name="Halpert J.R."/>
            <person name="Dearing D."/>
        </authorList>
    </citation>
    <scope>NUCLEOTIDE SEQUENCE [LARGE SCALE GENOMIC DNA]</scope>
    <source>
        <strain evidence="5">417</strain>
        <tissue evidence="5">Liver</tissue>
    </source>
</reference>
<dbReference type="GO" id="GO:0002250">
    <property type="term" value="P:adaptive immune response"/>
    <property type="evidence" value="ECO:0007669"/>
    <property type="project" value="UniProtKB-KW"/>
</dbReference>
<gene>
    <name evidence="5" type="ORF">A6R68_23191</name>
</gene>
<protein>
    <recommendedName>
        <fullName evidence="7">SH2 domain-containing protein</fullName>
    </recommendedName>
</protein>
<dbReference type="AlphaFoldDB" id="A0A1A6HYM2"/>
<evidence type="ECO:0000256" key="1">
    <source>
        <dbReference type="ARBA" id="ARBA00022588"/>
    </source>
</evidence>
<evidence type="ECO:0000313" key="6">
    <source>
        <dbReference type="Proteomes" id="UP000092124"/>
    </source>
</evidence>
<evidence type="ECO:0000256" key="4">
    <source>
        <dbReference type="SAM" id="MobiDB-lite"/>
    </source>
</evidence>
<sequence>MTPEAGAHPDPAAGSTKFKKFVYTYRIFREKHGYYKIQTAEGVPRQIFPNLEELISKYEKPGQGLVVHLSNPIMRNSFYPRGRGLKAEQNVYDEKSSKQQREDHRK</sequence>
<keyword evidence="2" id="KW-0727">SH2 domain</keyword>
<dbReference type="GO" id="GO:0050776">
    <property type="term" value="P:regulation of immune response"/>
    <property type="evidence" value="ECO:0007669"/>
    <property type="project" value="TreeGrafter"/>
</dbReference>
<organism evidence="5 6">
    <name type="scientific">Neotoma lepida</name>
    <name type="common">Desert woodrat</name>
    <dbReference type="NCBI Taxonomy" id="56216"/>
    <lineage>
        <taxon>Eukaryota</taxon>
        <taxon>Metazoa</taxon>
        <taxon>Chordata</taxon>
        <taxon>Craniata</taxon>
        <taxon>Vertebrata</taxon>
        <taxon>Euteleostomi</taxon>
        <taxon>Mammalia</taxon>
        <taxon>Eutheria</taxon>
        <taxon>Euarchontoglires</taxon>
        <taxon>Glires</taxon>
        <taxon>Rodentia</taxon>
        <taxon>Myomorpha</taxon>
        <taxon>Muroidea</taxon>
        <taxon>Cricetidae</taxon>
        <taxon>Neotominae</taxon>
        <taxon>Neotoma</taxon>
    </lineage>
</organism>
<keyword evidence="1" id="KW-0391">Immunity</keyword>
<feature type="region of interest" description="Disordered" evidence="4">
    <location>
        <begin position="86"/>
        <end position="106"/>
    </location>
</feature>
<evidence type="ECO:0000256" key="2">
    <source>
        <dbReference type="ARBA" id="ARBA00022999"/>
    </source>
</evidence>
<dbReference type="STRING" id="56216.A0A1A6HYM2"/>
<dbReference type="InterPro" id="IPR036860">
    <property type="entry name" value="SH2_dom_sf"/>
</dbReference>
<feature type="compositionally biased region" description="Basic and acidic residues" evidence="4">
    <location>
        <begin position="92"/>
        <end position="106"/>
    </location>
</feature>
<dbReference type="SUPFAM" id="SSF55550">
    <property type="entry name" value="SH2 domain"/>
    <property type="match status" value="1"/>
</dbReference>
<keyword evidence="3" id="KW-1064">Adaptive immunity</keyword>
<name>A0A1A6HYM2_NEOLE</name>
<dbReference type="InterPro" id="IPR035049">
    <property type="entry name" value="EAT2_SH2"/>
</dbReference>
<comment type="caution">
    <text evidence="5">The sequence shown here is derived from an EMBL/GenBank/DDBJ whole genome shotgun (WGS) entry which is preliminary data.</text>
</comment>
<evidence type="ECO:0000256" key="3">
    <source>
        <dbReference type="ARBA" id="ARBA00023130"/>
    </source>
</evidence>
<dbReference type="PANTHER" id="PTHR46051">
    <property type="entry name" value="SH2 DOMAIN-CONTAINING PROTEIN"/>
    <property type="match status" value="1"/>
</dbReference>
<dbReference type="EMBL" id="LZPO01007985">
    <property type="protein sequence ID" value="OBS82822.1"/>
    <property type="molecule type" value="Genomic_DNA"/>
</dbReference>
<dbReference type="PANTHER" id="PTHR46051:SF1">
    <property type="entry name" value="INOSITOL POLYPHOSPHATE-RELATED PHOSPHATASE DOMAIN-CONTAINING PROTEIN"/>
    <property type="match status" value="1"/>
</dbReference>